<feature type="region of interest" description="Disordered" evidence="8">
    <location>
        <begin position="110"/>
        <end position="131"/>
    </location>
</feature>
<dbReference type="InterPro" id="IPR058240">
    <property type="entry name" value="rSAM_sf"/>
</dbReference>
<evidence type="ECO:0000256" key="7">
    <source>
        <dbReference type="ARBA" id="ARBA00023014"/>
    </source>
</evidence>
<dbReference type="SFLD" id="SFLDG01385">
    <property type="entry name" value="heme_carboxy_lyase_like"/>
    <property type="match status" value="1"/>
</dbReference>
<dbReference type="InterPro" id="IPR023885">
    <property type="entry name" value="4Fe4S-binding_SPASM_dom"/>
</dbReference>
<dbReference type="SUPFAM" id="SSF52980">
    <property type="entry name" value="Restriction endonuclease-like"/>
    <property type="match status" value="1"/>
</dbReference>
<dbReference type="CDD" id="cd01335">
    <property type="entry name" value="Radical_SAM"/>
    <property type="match status" value="1"/>
</dbReference>
<keyword evidence="6" id="KW-0408">Iron</keyword>
<dbReference type="SFLD" id="SFLDG01386">
    <property type="entry name" value="main_SPASM_domain-containing"/>
    <property type="match status" value="1"/>
</dbReference>
<dbReference type="InterPro" id="IPR011335">
    <property type="entry name" value="Restrct_endonuc-II-like"/>
</dbReference>
<dbReference type="CDD" id="cd21123">
    <property type="entry name" value="SPASM_MftC-like"/>
    <property type="match status" value="1"/>
</dbReference>
<keyword evidence="2" id="KW-0004">4Fe-4S</keyword>
<organism evidence="10">
    <name type="scientific">hydrocarbon metagenome</name>
    <dbReference type="NCBI Taxonomy" id="938273"/>
    <lineage>
        <taxon>unclassified sequences</taxon>
        <taxon>metagenomes</taxon>
        <taxon>ecological metagenomes</taxon>
    </lineage>
</organism>
<dbReference type="Pfam" id="PF04480">
    <property type="entry name" value="DUF559"/>
    <property type="match status" value="1"/>
</dbReference>
<feature type="compositionally biased region" description="Polar residues" evidence="8">
    <location>
        <begin position="121"/>
        <end position="131"/>
    </location>
</feature>
<keyword evidence="5" id="KW-0560">Oxidoreductase</keyword>
<dbReference type="InterPro" id="IPR034391">
    <property type="entry name" value="AdoMet-like_SPASM_containing"/>
</dbReference>
<dbReference type="EMBL" id="LNQE01001003">
    <property type="protein sequence ID" value="KUG21944.1"/>
    <property type="molecule type" value="Genomic_DNA"/>
</dbReference>
<evidence type="ECO:0000256" key="1">
    <source>
        <dbReference type="ARBA" id="ARBA00001966"/>
    </source>
</evidence>
<evidence type="ECO:0000256" key="3">
    <source>
        <dbReference type="ARBA" id="ARBA00022691"/>
    </source>
</evidence>
<dbReference type="SUPFAM" id="SSF102114">
    <property type="entry name" value="Radical SAM enzymes"/>
    <property type="match status" value="1"/>
</dbReference>
<dbReference type="GO" id="GO:0003824">
    <property type="term" value="F:catalytic activity"/>
    <property type="evidence" value="ECO:0007669"/>
    <property type="project" value="InterPro"/>
</dbReference>
<dbReference type="InterPro" id="IPR007197">
    <property type="entry name" value="rSAM"/>
</dbReference>
<dbReference type="AlphaFoldDB" id="A0A0W8FM04"/>
<evidence type="ECO:0000313" key="10">
    <source>
        <dbReference type="EMBL" id="KUG21944.1"/>
    </source>
</evidence>
<dbReference type="SFLD" id="SFLDS00029">
    <property type="entry name" value="Radical_SAM"/>
    <property type="match status" value="1"/>
</dbReference>
<keyword evidence="7" id="KW-0411">Iron-sulfur</keyword>
<dbReference type="Pfam" id="PF04055">
    <property type="entry name" value="Radical_SAM"/>
    <property type="match status" value="1"/>
</dbReference>
<dbReference type="PANTHER" id="PTHR11228:SF34">
    <property type="entry name" value="TUNGSTEN-CONTAINING ALDEHYDE FERREDOXIN OXIDOREDUCTASE COFACTOR MODIFYING PROTEIN"/>
    <property type="match status" value="1"/>
</dbReference>
<protein>
    <submittedName>
        <fullName evidence="10">Radical sam domain heme biosynthesis protein</fullName>
    </submittedName>
</protein>
<comment type="caution">
    <text evidence="10">The sequence shown here is derived from an EMBL/GenBank/DDBJ whole genome shotgun (WGS) entry which is preliminary data.</text>
</comment>
<dbReference type="PANTHER" id="PTHR11228">
    <property type="entry name" value="RADICAL SAM DOMAIN PROTEIN"/>
    <property type="match status" value="1"/>
</dbReference>
<gene>
    <name evidence="10" type="ORF">ASZ90_008290</name>
</gene>
<keyword evidence="3" id="KW-0949">S-adenosyl-L-methionine</keyword>
<dbReference type="NCBIfam" id="TIGR04545">
    <property type="entry name" value="rSAM_ahbD_hemeb"/>
    <property type="match status" value="1"/>
</dbReference>
<dbReference type="SFLD" id="SFLDG01387">
    <property type="entry name" value="BtrN-like_SPASM_domain_contain"/>
    <property type="match status" value="1"/>
</dbReference>
<dbReference type="PROSITE" id="PS51918">
    <property type="entry name" value="RADICAL_SAM"/>
    <property type="match status" value="1"/>
</dbReference>
<dbReference type="SFLD" id="SFLDG01067">
    <property type="entry name" value="SPASM/twitch_domain_containing"/>
    <property type="match status" value="1"/>
</dbReference>
<dbReference type="Gene3D" id="3.20.20.70">
    <property type="entry name" value="Aldolase class I"/>
    <property type="match status" value="1"/>
</dbReference>
<dbReference type="InterPro" id="IPR030896">
    <property type="entry name" value="rSAM_AhbD_hemeb"/>
</dbReference>
<reference evidence="10" key="1">
    <citation type="journal article" date="2015" name="Proc. Natl. Acad. Sci. U.S.A.">
        <title>Networks of energetic and metabolic interactions define dynamics in microbial communities.</title>
        <authorList>
            <person name="Embree M."/>
            <person name="Liu J.K."/>
            <person name="Al-Bassam M.M."/>
            <person name="Zengler K."/>
        </authorList>
    </citation>
    <scope>NUCLEOTIDE SEQUENCE</scope>
</reference>
<dbReference type="CDD" id="cd01038">
    <property type="entry name" value="Endonuclease_DUF559"/>
    <property type="match status" value="1"/>
</dbReference>
<dbReference type="InterPro" id="IPR034480">
    <property type="entry name" value="Heme_synthase-like"/>
</dbReference>
<dbReference type="Pfam" id="PF13186">
    <property type="entry name" value="SPASM"/>
    <property type="match status" value="1"/>
</dbReference>
<keyword evidence="4" id="KW-0479">Metal-binding</keyword>
<dbReference type="GO" id="GO:0051539">
    <property type="term" value="F:4 iron, 4 sulfur cluster binding"/>
    <property type="evidence" value="ECO:0007669"/>
    <property type="project" value="InterPro"/>
</dbReference>
<proteinExistence type="predicted"/>
<dbReference type="SFLD" id="SFLDF00542">
    <property type="entry name" value="alternative_heme_biosynthesis"/>
    <property type="match status" value="1"/>
</dbReference>
<dbReference type="Gene3D" id="3.40.960.10">
    <property type="entry name" value="VSR Endonuclease"/>
    <property type="match status" value="1"/>
</dbReference>
<dbReference type="InterPro" id="IPR013785">
    <property type="entry name" value="Aldolase_TIM"/>
</dbReference>
<comment type="cofactor">
    <cofactor evidence="1">
        <name>[4Fe-4S] cluster</name>
        <dbReference type="ChEBI" id="CHEBI:49883"/>
    </cofactor>
</comment>
<evidence type="ECO:0000256" key="6">
    <source>
        <dbReference type="ARBA" id="ARBA00023004"/>
    </source>
</evidence>
<evidence type="ECO:0000256" key="8">
    <source>
        <dbReference type="SAM" id="MobiDB-lite"/>
    </source>
</evidence>
<dbReference type="InterPro" id="IPR047216">
    <property type="entry name" value="Endonuclease_DUF559_bact"/>
</dbReference>
<dbReference type="NCBIfam" id="TIGR04085">
    <property type="entry name" value="rSAM_more_4Fe4S"/>
    <property type="match status" value="1"/>
</dbReference>
<dbReference type="GO" id="GO:0046872">
    <property type="term" value="F:metal ion binding"/>
    <property type="evidence" value="ECO:0007669"/>
    <property type="project" value="UniProtKB-KW"/>
</dbReference>
<evidence type="ECO:0000256" key="5">
    <source>
        <dbReference type="ARBA" id="ARBA00023002"/>
    </source>
</evidence>
<feature type="domain" description="Radical SAM core" evidence="9">
    <location>
        <begin position="133"/>
        <end position="344"/>
    </location>
</feature>
<dbReference type="InterPro" id="IPR050377">
    <property type="entry name" value="Radical_SAM_PqqE_MftC-like"/>
</dbReference>
<name>A0A0W8FM04_9ZZZZ</name>
<evidence type="ECO:0000256" key="4">
    <source>
        <dbReference type="ARBA" id="ARBA00022723"/>
    </source>
</evidence>
<evidence type="ECO:0000256" key="2">
    <source>
        <dbReference type="ARBA" id="ARBA00022485"/>
    </source>
</evidence>
<accession>A0A0W8FM04</accession>
<evidence type="ECO:0000259" key="9">
    <source>
        <dbReference type="PROSITE" id="PS51918"/>
    </source>
</evidence>
<dbReference type="InterPro" id="IPR007569">
    <property type="entry name" value="DUF559"/>
</dbReference>
<sequence>MKQIKPRFTQLAKNLRANQTDAEKILWKYLKSKQLSNTKFRRQQPIGNYIVDFISLDNKLVIELDGGQHAKDENKDQKRDRWLISQGFKVLRFWNNDVLRNTEGVLETIMGKISPSPNPSPQGRGNNSSQSLANKPRMIAWEVTRSCNLNCAHCRAAASCGPYRGELSTEKCLKLIDEIAAVSSPVIILTGGEPLLRPDIFEIATYGTNKGLRMVMATNGTLVTPAVAQKMIQSGIKRVSISIDGKDAHSHDAFRQEKGAFAGAMTGIEALKNAGMEFQINTTITTNNLDQIKDILELAKVIGAAAHHIFLLVPTGRGKDLAAQAITAADYEETLMWFHQESLNCEIQLKATCAPHYFRIMHQNKSKGVELKKKPVGHFHEMTRGCLGGITFCFISHVGQVQPCGYLELDCGNVKKKSFASIWEKSEVFRNLRDYSKYGGKCGRCEFIKVCGGCRARAYEATGDYLSEEPLCLYEPKGR</sequence>